<dbReference type="PRINTS" id="PR00180">
    <property type="entry name" value="CRETINALDHBP"/>
</dbReference>
<organism evidence="2 3">
    <name type="scientific">Parthenolecanium corni</name>
    <dbReference type="NCBI Taxonomy" id="536013"/>
    <lineage>
        <taxon>Eukaryota</taxon>
        <taxon>Metazoa</taxon>
        <taxon>Ecdysozoa</taxon>
        <taxon>Arthropoda</taxon>
        <taxon>Hexapoda</taxon>
        <taxon>Insecta</taxon>
        <taxon>Pterygota</taxon>
        <taxon>Neoptera</taxon>
        <taxon>Paraneoptera</taxon>
        <taxon>Hemiptera</taxon>
        <taxon>Sternorrhyncha</taxon>
        <taxon>Coccoidea</taxon>
        <taxon>Coccidae</taxon>
        <taxon>Parthenolecanium</taxon>
    </lineage>
</organism>
<gene>
    <name evidence="2" type="ORF">V9T40_006210</name>
</gene>
<dbReference type="InterPro" id="IPR036865">
    <property type="entry name" value="CRAL-TRIO_dom_sf"/>
</dbReference>
<dbReference type="PANTHER" id="PTHR10174">
    <property type="entry name" value="ALPHA-TOCOPHEROL TRANSFER PROTEIN-RELATED"/>
    <property type="match status" value="1"/>
</dbReference>
<dbReference type="GO" id="GO:1902936">
    <property type="term" value="F:phosphatidylinositol bisphosphate binding"/>
    <property type="evidence" value="ECO:0007669"/>
    <property type="project" value="TreeGrafter"/>
</dbReference>
<evidence type="ECO:0000313" key="2">
    <source>
        <dbReference type="EMBL" id="KAK7605024.1"/>
    </source>
</evidence>
<protein>
    <recommendedName>
        <fullName evidence="1">CRAL-TRIO domain-containing protein</fullName>
    </recommendedName>
</protein>
<comment type="caution">
    <text evidence="2">The sequence shown here is derived from an EMBL/GenBank/DDBJ whole genome shotgun (WGS) entry which is preliminary data.</text>
</comment>
<name>A0AAN9U2X3_9HEMI</name>
<dbReference type="Pfam" id="PF00650">
    <property type="entry name" value="CRAL_TRIO"/>
    <property type="match status" value="1"/>
</dbReference>
<dbReference type="GO" id="GO:0016020">
    <property type="term" value="C:membrane"/>
    <property type="evidence" value="ECO:0007669"/>
    <property type="project" value="TreeGrafter"/>
</dbReference>
<dbReference type="PROSITE" id="PS50191">
    <property type="entry name" value="CRAL_TRIO"/>
    <property type="match status" value="1"/>
</dbReference>
<dbReference type="InterPro" id="IPR001251">
    <property type="entry name" value="CRAL-TRIO_dom"/>
</dbReference>
<dbReference type="CDD" id="cd00170">
    <property type="entry name" value="SEC14"/>
    <property type="match status" value="1"/>
</dbReference>
<evidence type="ECO:0000313" key="3">
    <source>
        <dbReference type="Proteomes" id="UP001367676"/>
    </source>
</evidence>
<dbReference type="Gene3D" id="3.40.525.10">
    <property type="entry name" value="CRAL-TRIO lipid binding domain"/>
    <property type="match status" value="1"/>
</dbReference>
<dbReference type="AlphaFoldDB" id="A0AAN9U2X3"/>
<evidence type="ECO:0000259" key="1">
    <source>
        <dbReference type="PROSITE" id="PS50191"/>
    </source>
</evidence>
<sequence>MPPPWRHRHQLSIATYYRHHLKNGGQLSSIFENQENNLIQVTSLRTAIQSHPQYQHGDPIDRQVGIDDCPQDTQKPKIAAYPERVAQIHVINSPLILHALMSFFRPFLKEKIRKRIMVHSSLESLYEYVPKSHLPKDYGGECADKLTLNWRWEKIMLEYEEWLEITANQHKIPDEKWPPQ</sequence>
<proteinExistence type="predicted"/>
<dbReference type="Proteomes" id="UP001367676">
    <property type="component" value="Unassembled WGS sequence"/>
</dbReference>
<feature type="domain" description="CRAL-TRIO" evidence="1">
    <location>
        <begin position="79"/>
        <end position="146"/>
    </location>
</feature>
<dbReference type="SUPFAM" id="SSF52087">
    <property type="entry name" value="CRAL/TRIO domain"/>
    <property type="match status" value="1"/>
</dbReference>
<keyword evidence="3" id="KW-1185">Reference proteome</keyword>
<dbReference type="EMBL" id="JBBCAQ010000003">
    <property type="protein sequence ID" value="KAK7605024.1"/>
    <property type="molecule type" value="Genomic_DNA"/>
</dbReference>
<dbReference type="PANTHER" id="PTHR10174:SF224">
    <property type="entry name" value="RETINOL-BINDING PROTEIN PINTA"/>
    <property type="match status" value="1"/>
</dbReference>
<accession>A0AAN9U2X3</accession>
<reference evidence="2 3" key="1">
    <citation type="submission" date="2024-03" db="EMBL/GenBank/DDBJ databases">
        <title>Adaptation during the transition from Ophiocordyceps entomopathogen to insect associate is accompanied by gene loss and intensified selection.</title>
        <authorList>
            <person name="Ward C.M."/>
            <person name="Onetto C.A."/>
            <person name="Borneman A.R."/>
        </authorList>
    </citation>
    <scope>NUCLEOTIDE SEQUENCE [LARGE SCALE GENOMIC DNA]</scope>
    <source>
        <strain evidence="2">AWRI1</strain>
        <tissue evidence="2">Single Adult Female</tissue>
    </source>
</reference>